<keyword evidence="2" id="KW-1185">Reference proteome</keyword>
<dbReference type="InParanoid" id="A0A6J3Q963"/>
<protein>
    <submittedName>
        <fullName evidence="3">5E5 antigen-like</fullName>
    </submittedName>
</protein>
<evidence type="ECO:0000313" key="2">
    <source>
        <dbReference type="Proteomes" id="UP000245320"/>
    </source>
</evidence>
<feature type="region of interest" description="Disordered" evidence="1">
    <location>
        <begin position="1"/>
        <end position="38"/>
    </location>
</feature>
<feature type="region of interest" description="Disordered" evidence="1">
    <location>
        <begin position="126"/>
        <end position="268"/>
    </location>
</feature>
<dbReference type="AlphaFoldDB" id="A0A6J3Q963"/>
<dbReference type="RefSeq" id="XP_033698672.1">
    <property type="nucleotide sequence ID" value="XM_033842781.1"/>
</dbReference>
<accession>A0A6J3Q963</accession>
<dbReference type="Proteomes" id="UP000245320">
    <property type="component" value="Chromosome 17"/>
</dbReference>
<organism evidence="2 3">
    <name type="scientific">Tursiops truncatus</name>
    <name type="common">Atlantic bottle-nosed dolphin</name>
    <name type="synonym">Delphinus truncatus</name>
    <dbReference type="NCBI Taxonomy" id="9739"/>
    <lineage>
        <taxon>Eukaryota</taxon>
        <taxon>Metazoa</taxon>
        <taxon>Chordata</taxon>
        <taxon>Craniata</taxon>
        <taxon>Vertebrata</taxon>
        <taxon>Euteleostomi</taxon>
        <taxon>Mammalia</taxon>
        <taxon>Eutheria</taxon>
        <taxon>Laurasiatheria</taxon>
        <taxon>Artiodactyla</taxon>
        <taxon>Whippomorpha</taxon>
        <taxon>Cetacea</taxon>
        <taxon>Odontoceti</taxon>
        <taxon>Delphinidae</taxon>
        <taxon>Tursiops</taxon>
    </lineage>
</organism>
<name>A0A6J3Q963_TURTR</name>
<sequence>MRPLSRAGGVPSSMCPHPPSTSRTLGGNWSPVPTRPRQRARLPLVPHCSLKSSHSAWDNVIAQETCNERPRLPFLSGASRTESLLTGNLFPAEHQRRANSQLCTQEAKASLLTRPDRFLQTPARPMAPFTLAGGETPRFPGAPPSSRGHRRTPSTEGDDRRRGPTGLTAKGPGSGRGTAPNCAPGPHRARPSRAGPRKLQSAGRKLRPQAGPRLAPAPPPPRATKGRGSSRGAPERSPHPQGTLGALAGPTTRSRHLSGGPRSRGAHLLELWSPSPSCARRGRRARAARFGPSRGLARSGCRRRNSQEDGTLAIKAFSPPATWKEKGARFRKRIFIKEATHEDKGVECCGAEERWTAAAAFASWRSGSRRSFTQVRL</sequence>
<gene>
    <name evidence="3" type="primary">LOC109552686</name>
</gene>
<evidence type="ECO:0000313" key="3">
    <source>
        <dbReference type="RefSeq" id="XP_033698672.1"/>
    </source>
</evidence>
<proteinExistence type="predicted"/>
<reference evidence="3" key="1">
    <citation type="submission" date="2025-08" db="UniProtKB">
        <authorList>
            <consortium name="RefSeq"/>
        </authorList>
    </citation>
    <scope>IDENTIFICATION</scope>
    <source>
        <tissue evidence="3">Spleen</tissue>
    </source>
</reference>
<evidence type="ECO:0000256" key="1">
    <source>
        <dbReference type="SAM" id="MobiDB-lite"/>
    </source>
</evidence>